<evidence type="ECO:0000313" key="2">
    <source>
        <dbReference type="EMBL" id="MBB5698166.1"/>
    </source>
</evidence>
<feature type="compositionally biased region" description="Basic and acidic residues" evidence="1">
    <location>
        <begin position="1"/>
        <end position="20"/>
    </location>
</feature>
<reference evidence="2 3" key="1">
    <citation type="submission" date="2020-08" db="EMBL/GenBank/DDBJ databases">
        <title>Genomic Encyclopedia of Type Strains, Phase IV (KMG-IV): sequencing the most valuable type-strain genomes for metagenomic binning, comparative biology and taxonomic classification.</title>
        <authorList>
            <person name="Goeker M."/>
        </authorList>
    </citation>
    <scope>NUCLEOTIDE SEQUENCE [LARGE SCALE GENOMIC DNA]</scope>
    <source>
        <strain evidence="2 3">DSM 27244</strain>
    </source>
</reference>
<dbReference type="AlphaFoldDB" id="A0A7W9APN4"/>
<comment type="caution">
    <text evidence="2">The sequence shown here is derived from an EMBL/GenBank/DDBJ whole genome shotgun (WGS) entry which is preliminary data.</text>
</comment>
<dbReference type="Proteomes" id="UP000557739">
    <property type="component" value="Unassembled WGS sequence"/>
</dbReference>
<protein>
    <submittedName>
        <fullName evidence="2">Uncharacterized protein</fullName>
    </submittedName>
</protein>
<proteinExistence type="predicted"/>
<accession>A0A7W9APN4</accession>
<feature type="region of interest" description="Disordered" evidence="1">
    <location>
        <begin position="1"/>
        <end position="94"/>
    </location>
</feature>
<keyword evidence="3" id="KW-1185">Reference proteome</keyword>
<evidence type="ECO:0000256" key="1">
    <source>
        <dbReference type="SAM" id="MobiDB-lite"/>
    </source>
</evidence>
<sequence length="94" mass="10437">MEEQHFARCARIEDRADRGRRSARPAMGEDVADQFARPPRGEAIAGRMVDPADERVGGLNQERRIGRGLDRKRRGQVRAGQPVDRDVGQSASSP</sequence>
<organism evidence="2 3">
    <name type="scientific">Sphingomonas yantingensis</name>
    <dbReference type="NCBI Taxonomy" id="1241761"/>
    <lineage>
        <taxon>Bacteria</taxon>
        <taxon>Pseudomonadati</taxon>
        <taxon>Pseudomonadota</taxon>
        <taxon>Alphaproteobacteria</taxon>
        <taxon>Sphingomonadales</taxon>
        <taxon>Sphingomonadaceae</taxon>
        <taxon>Sphingomonas</taxon>
    </lineage>
</organism>
<feature type="compositionally biased region" description="Basic and acidic residues" evidence="1">
    <location>
        <begin position="50"/>
        <end position="69"/>
    </location>
</feature>
<name>A0A7W9APN4_9SPHN</name>
<dbReference type="EMBL" id="JACIJJ010000002">
    <property type="protein sequence ID" value="MBB5698166.1"/>
    <property type="molecule type" value="Genomic_DNA"/>
</dbReference>
<evidence type="ECO:0000313" key="3">
    <source>
        <dbReference type="Proteomes" id="UP000557739"/>
    </source>
</evidence>
<gene>
    <name evidence="2" type="ORF">FHR19_001511</name>
</gene>